<sequence length="133" mass="14699">MDAKTSSSQQIPTEGIRRFVHGRHFTLKTDHKPLLAIFGSKKGVAVYSANRLQRWATTLLNYNFTIEYVNTKDFGRADALSRLIATQPSEPEDYVIAAVDDDVAAEFTDNCSHLPVSAETIQTALPLIVSSSK</sequence>
<evidence type="ECO:0000256" key="2">
    <source>
        <dbReference type="ARBA" id="ARBA00022695"/>
    </source>
</evidence>
<feature type="domain" description="Reverse transcriptase RNase H-like" evidence="7">
    <location>
        <begin position="16"/>
        <end position="62"/>
    </location>
</feature>
<evidence type="ECO:0000313" key="9">
    <source>
        <dbReference type="Proteomes" id="UP000054495"/>
    </source>
</evidence>
<evidence type="ECO:0000256" key="1">
    <source>
        <dbReference type="ARBA" id="ARBA00022679"/>
    </source>
</evidence>
<dbReference type="Proteomes" id="UP000054495">
    <property type="component" value="Unassembled WGS sequence"/>
</dbReference>
<proteinExistence type="predicted"/>
<protein>
    <recommendedName>
        <fullName evidence="7">Reverse transcriptase RNase H-like domain-containing protein</fullName>
    </recommendedName>
</protein>
<keyword evidence="1" id="KW-0808">Transferase</keyword>
<evidence type="ECO:0000256" key="6">
    <source>
        <dbReference type="ARBA" id="ARBA00022918"/>
    </source>
</evidence>
<dbReference type="GO" id="GO:0003964">
    <property type="term" value="F:RNA-directed DNA polymerase activity"/>
    <property type="evidence" value="ECO:0007669"/>
    <property type="project" value="UniProtKB-KW"/>
</dbReference>
<dbReference type="GO" id="GO:0016787">
    <property type="term" value="F:hydrolase activity"/>
    <property type="evidence" value="ECO:0007669"/>
    <property type="project" value="UniProtKB-KW"/>
</dbReference>
<keyword evidence="9" id="KW-1185">Reference proteome</keyword>
<dbReference type="AlphaFoldDB" id="A0A0D6LSQ2"/>
<dbReference type="EMBL" id="KE124923">
    <property type="protein sequence ID" value="EPB74889.1"/>
    <property type="molecule type" value="Genomic_DNA"/>
</dbReference>
<evidence type="ECO:0000256" key="3">
    <source>
        <dbReference type="ARBA" id="ARBA00022722"/>
    </source>
</evidence>
<dbReference type="PANTHER" id="PTHR37984:SF5">
    <property type="entry name" value="PROTEIN NYNRIN-LIKE"/>
    <property type="match status" value="1"/>
</dbReference>
<dbReference type="GO" id="GO:0004519">
    <property type="term" value="F:endonuclease activity"/>
    <property type="evidence" value="ECO:0007669"/>
    <property type="project" value="UniProtKB-KW"/>
</dbReference>
<evidence type="ECO:0000256" key="4">
    <source>
        <dbReference type="ARBA" id="ARBA00022759"/>
    </source>
</evidence>
<keyword evidence="4" id="KW-0255">Endonuclease</keyword>
<keyword evidence="6" id="KW-0695">RNA-directed DNA polymerase</keyword>
<keyword evidence="2" id="KW-0548">Nucleotidyltransferase</keyword>
<organism evidence="8 9">
    <name type="scientific">Ancylostoma ceylanicum</name>
    <dbReference type="NCBI Taxonomy" id="53326"/>
    <lineage>
        <taxon>Eukaryota</taxon>
        <taxon>Metazoa</taxon>
        <taxon>Ecdysozoa</taxon>
        <taxon>Nematoda</taxon>
        <taxon>Chromadorea</taxon>
        <taxon>Rhabditida</taxon>
        <taxon>Rhabditina</taxon>
        <taxon>Rhabditomorpha</taxon>
        <taxon>Strongyloidea</taxon>
        <taxon>Ancylostomatidae</taxon>
        <taxon>Ancylostomatinae</taxon>
        <taxon>Ancylostoma</taxon>
    </lineage>
</organism>
<keyword evidence="3" id="KW-0540">Nuclease</keyword>
<name>A0A0D6LSQ2_9BILA</name>
<evidence type="ECO:0000256" key="5">
    <source>
        <dbReference type="ARBA" id="ARBA00022801"/>
    </source>
</evidence>
<dbReference type="InterPro" id="IPR043502">
    <property type="entry name" value="DNA/RNA_pol_sf"/>
</dbReference>
<reference evidence="8 9" key="1">
    <citation type="submission" date="2013-05" db="EMBL/GenBank/DDBJ databases">
        <title>Draft genome of the parasitic nematode Anyclostoma ceylanicum.</title>
        <authorList>
            <person name="Mitreva M."/>
        </authorList>
    </citation>
    <scope>NUCLEOTIDE SEQUENCE [LARGE SCALE GENOMIC DNA]</scope>
</reference>
<evidence type="ECO:0000259" key="7">
    <source>
        <dbReference type="Pfam" id="PF17917"/>
    </source>
</evidence>
<dbReference type="InterPro" id="IPR041373">
    <property type="entry name" value="RT_RNaseH"/>
</dbReference>
<accession>A0A0D6LSQ2</accession>
<gene>
    <name evidence="8" type="ORF">ANCCEY_06005</name>
</gene>
<dbReference type="SUPFAM" id="SSF56672">
    <property type="entry name" value="DNA/RNA polymerases"/>
    <property type="match status" value="1"/>
</dbReference>
<evidence type="ECO:0000313" key="8">
    <source>
        <dbReference type="EMBL" id="EPB74889.1"/>
    </source>
</evidence>
<dbReference type="InterPro" id="IPR050951">
    <property type="entry name" value="Retrovirus_Pol_polyprotein"/>
</dbReference>
<dbReference type="Pfam" id="PF17917">
    <property type="entry name" value="RT_RNaseH"/>
    <property type="match status" value="1"/>
</dbReference>
<dbReference type="PANTHER" id="PTHR37984">
    <property type="entry name" value="PROTEIN CBG26694"/>
    <property type="match status" value="1"/>
</dbReference>
<keyword evidence="5" id="KW-0378">Hydrolase</keyword>